<evidence type="ECO:0000313" key="3">
    <source>
        <dbReference type="Proteomes" id="UP000540412"/>
    </source>
</evidence>
<accession>A0A7W9UJ21</accession>
<dbReference type="Gene3D" id="3.40.50.1820">
    <property type="entry name" value="alpha/beta hydrolase"/>
    <property type="match status" value="1"/>
</dbReference>
<proteinExistence type="predicted"/>
<dbReference type="Gene3D" id="1.10.260.130">
    <property type="match status" value="1"/>
</dbReference>
<dbReference type="PANTHER" id="PTHR34853:SF1">
    <property type="entry name" value="LIPASE 5"/>
    <property type="match status" value="1"/>
</dbReference>
<sequence length="422" mass="44830">MANRQWVVAGMRVAAVAVLMVMAPAVVDADRTVARADLLDTLVDPPHELESILPTPPDDKFYAPPTGFEKRSPGTVLASRAVNNWFPVPVRSIELLIRSTDAKGRPAPVVATVLMPRSEWRGTGPRPLVSYDIPISSLGNSCTPSRQLREGIQADQLSIGLLLARDYAVVVPDHQGPRQAYGAGRMGGHAVLDSLRAAAHLGLATLRPDAPIVISGYSGGAGATGWAAQLAGEYAPELRIAGVLIGGIPADYALLPRTMDGVNGASGIFLAAALGLAREYPELLTLLNDDGWRLAHAFKDICVGGEAVLGLLASLKVERLTDAPDPMALPMVRKILADNRLGAIAPKTPVMVYHGVNEFWIPFEQARNLYDDWCGRGARVRLDPLPGEHFTVGALAVPATGVWVEDMLAGRLVPPGCSEAGR</sequence>
<dbReference type="Proteomes" id="UP000540412">
    <property type="component" value="Unassembled WGS sequence"/>
</dbReference>
<organism evidence="2 3">
    <name type="scientific">Nocardia transvalensis</name>
    <dbReference type="NCBI Taxonomy" id="37333"/>
    <lineage>
        <taxon>Bacteria</taxon>
        <taxon>Bacillati</taxon>
        <taxon>Actinomycetota</taxon>
        <taxon>Actinomycetes</taxon>
        <taxon>Mycobacteriales</taxon>
        <taxon>Nocardiaceae</taxon>
        <taxon>Nocardia</taxon>
    </lineage>
</organism>
<dbReference type="GO" id="GO:0004806">
    <property type="term" value="F:triacylglycerol lipase activity"/>
    <property type="evidence" value="ECO:0007669"/>
    <property type="project" value="InterPro"/>
</dbReference>
<dbReference type="InterPro" id="IPR005152">
    <property type="entry name" value="Lipase_secreted"/>
</dbReference>
<evidence type="ECO:0000313" key="2">
    <source>
        <dbReference type="EMBL" id="MBB5914295.1"/>
    </source>
</evidence>
<evidence type="ECO:0000256" key="1">
    <source>
        <dbReference type="SAM" id="SignalP"/>
    </source>
</evidence>
<protein>
    <recommendedName>
        <fullName evidence="4">Secretory lipase</fullName>
    </recommendedName>
</protein>
<reference evidence="2 3" key="1">
    <citation type="submission" date="2020-08" db="EMBL/GenBank/DDBJ databases">
        <title>Sequencing the genomes of 1000 actinobacteria strains.</title>
        <authorList>
            <person name="Klenk H.-P."/>
        </authorList>
    </citation>
    <scope>NUCLEOTIDE SEQUENCE [LARGE SCALE GENOMIC DNA]</scope>
    <source>
        <strain evidence="2 3">DSM 43582</strain>
    </source>
</reference>
<dbReference type="GO" id="GO:0016042">
    <property type="term" value="P:lipid catabolic process"/>
    <property type="evidence" value="ECO:0007669"/>
    <property type="project" value="InterPro"/>
</dbReference>
<dbReference type="PIRSF" id="PIRSF029171">
    <property type="entry name" value="Esterase_LipA"/>
    <property type="match status" value="1"/>
</dbReference>
<dbReference type="PANTHER" id="PTHR34853">
    <property type="match status" value="1"/>
</dbReference>
<dbReference type="Pfam" id="PF03583">
    <property type="entry name" value="LIP"/>
    <property type="match status" value="1"/>
</dbReference>
<feature type="chain" id="PRO_5030681086" description="Secretory lipase" evidence="1">
    <location>
        <begin position="30"/>
        <end position="422"/>
    </location>
</feature>
<keyword evidence="3" id="KW-1185">Reference proteome</keyword>
<feature type="signal peptide" evidence="1">
    <location>
        <begin position="1"/>
        <end position="29"/>
    </location>
</feature>
<dbReference type="AlphaFoldDB" id="A0A7W9UJ21"/>
<dbReference type="RefSeq" id="WP_246829624.1">
    <property type="nucleotide sequence ID" value="NZ_JACHIT010000001.1"/>
</dbReference>
<dbReference type="SUPFAM" id="SSF53474">
    <property type="entry name" value="alpha/beta-Hydrolases"/>
    <property type="match status" value="1"/>
</dbReference>
<dbReference type="InterPro" id="IPR029058">
    <property type="entry name" value="AB_hydrolase_fold"/>
</dbReference>
<comment type="caution">
    <text evidence="2">The sequence shown here is derived from an EMBL/GenBank/DDBJ whole genome shotgun (WGS) entry which is preliminary data.</text>
</comment>
<name>A0A7W9UJ21_9NOCA</name>
<gene>
    <name evidence="2" type="ORF">BJY24_003162</name>
</gene>
<evidence type="ECO:0008006" key="4">
    <source>
        <dbReference type="Google" id="ProtNLM"/>
    </source>
</evidence>
<dbReference type="EMBL" id="JACHIT010000001">
    <property type="protein sequence ID" value="MBB5914295.1"/>
    <property type="molecule type" value="Genomic_DNA"/>
</dbReference>
<keyword evidence="1" id="KW-0732">Signal</keyword>